<feature type="region of interest" description="Disordered" evidence="1">
    <location>
        <begin position="25"/>
        <end position="126"/>
    </location>
</feature>
<evidence type="ECO:0000313" key="3">
    <source>
        <dbReference type="EMBL" id="GEL02803.1"/>
    </source>
</evidence>
<organism evidence="3 4">
    <name type="scientific">Swaminathania salitolerans</name>
    <dbReference type="NCBI Taxonomy" id="182838"/>
    <lineage>
        <taxon>Bacteria</taxon>
        <taxon>Pseudomonadati</taxon>
        <taxon>Pseudomonadota</taxon>
        <taxon>Alphaproteobacteria</taxon>
        <taxon>Acetobacterales</taxon>
        <taxon>Acetobacteraceae</taxon>
        <taxon>Swaminathania</taxon>
    </lineage>
</organism>
<dbReference type="RefSeq" id="WP_147093860.1">
    <property type="nucleotide sequence ID" value="NZ_BJVC01000004.1"/>
</dbReference>
<feature type="compositionally biased region" description="Basic residues" evidence="1">
    <location>
        <begin position="104"/>
        <end position="117"/>
    </location>
</feature>
<evidence type="ECO:0000256" key="1">
    <source>
        <dbReference type="SAM" id="MobiDB-lite"/>
    </source>
</evidence>
<sequence length="126" mass="13573">MKQRLKVFLAATALLSAPLAVPAAALAQATTSAESTTAPTPEQAEQMKANSYKVHNPTEENRTFQNQRQEQPDPSAPKAPPTDMDKTGRSSDKLPISSPAHDHKTGHKSGHKHHHRMSTAGHADPN</sequence>
<evidence type="ECO:0000313" key="4">
    <source>
        <dbReference type="Proteomes" id="UP000321405"/>
    </source>
</evidence>
<keyword evidence="2" id="KW-0732">Signal</keyword>
<feature type="chain" id="PRO_5021707657" evidence="2">
    <location>
        <begin position="28"/>
        <end position="126"/>
    </location>
</feature>
<keyword evidence="4" id="KW-1185">Reference proteome</keyword>
<evidence type="ECO:0000256" key="2">
    <source>
        <dbReference type="SAM" id="SignalP"/>
    </source>
</evidence>
<dbReference type="Proteomes" id="UP000321405">
    <property type="component" value="Unassembled WGS sequence"/>
</dbReference>
<protein>
    <submittedName>
        <fullName evidence="3">Uncharacterized protein</fullName>
    </submittedName>
</protein>
<reference evidence="3 4" key="1">
    <citation type="submission" date="2019-07" db="EMBL/GenBank/DDBJ databases">
        <title>Whole genome shotgun sequence of Swaminathania salitolerans NBRC 104436.</title>
        <authorList>
            <person name="Hosoyama A."/>
            <person name="Uohara A."/>
            <person name="Ohji S."/>
            <person name="Ichikawa N."/>
        </authorList>
    </citation>
    <scope>NUCLEOTIDE SEQUENCE [LARGE SCALE GENOMIC DNA]</scope>
    <source>
        <strain evidence="3 4">NBRC 104436</strain>
    </source>
</reference>
<feature type="compositionally biased region" description="Low complexity" evidence="1">
    <location>
        <begin position="25"/>
        <end position="41"/>
    </location>
</feature>
<dbReference type="OrthoDB" id="7283806at2"/>
<feature type="signal peptide" evidence="2">
    <location>
        <begin position="1"/>
        <end position="27"/>
    </location>
</feature>
<dbReference type="AlphaFoldDB" id="A0A511BSK0"/>
<name>A0A511BSK0_9PROT</name>
<comment type="caution">
    <text evidence="3">The sequence shown here is derived from an EMBL/GenBank/DDBJ whole genome shotgun (WGS) entry which is preliminary data.</text>
</comment>
<gene>
    <name evidence="3" type="ORF">SSA02_19660</name>
</gene>
<accession>A0A511BSK0</accession>
<proteinExistence type="predicted"/>
<feature type="compositionally biased region" description="Basic and acidic residues" evidence="1">
    <location>
        <begin position="83"/>
        <end position="92"/>
    </location>
</feature>
<dbReference type="EMBL" id="BJVC01000004">
    <property type="protein sequence ID" value="GEL02803.1"/>
    <property type="molecule type" value="Genomic_DNA"/>
</dbReference>